<organism evidence="2 3">
    <name type="scientific">Nocardioides scoriae</name>
    <dbReference type="NCBI Taxonomy" id="642780"/>
    <lineage>
        <taxon>Bacteria</taxon>
        <taxon>Bacillati</taxon>
        <taxon>Actinomycetota</taxon>
        <taxon>Actinomycetes</taxon>
        <taxon>Propionibacteriales</taxon>
        <taxon>Nocardioidaceae</taxon>
        <taxon>Nocardioides</taxon>
    </lineage>
</organism>
<evidence type="ECO:0000259" key="1">
    <source>
        <dbReference type="Pfam" id="PF14355"/>
    </source>
</evidence>
<dbReference type="OrthoDB" id="5139861at2"/>
<feature type="domain" description="Abortive infection protein-like C-terminal" evidence="1">
    <location>
        <begin position="184"/>
        <end position="262"/>
    </location>
</feature>
<sequence>MATVKLTHPLASSLAQCFYGYGRPTGAAIDRYFKRLQAPWDVAEGASNKEERVEALLAWVGNNCPDRISETVNWMVYDLHRGGHLDPGQDEVYVGNSMARNLTAQLAKQGLQVGDDGELREITPLAAGSLPASRSHVRAEISRLQRSHEDPAALLGHTKDLLETVAKTVIHETGGAVDDRLDYPQLLRKAREVLPLMPTDLEPASRAGKAMERFINGLWTMANSVNELRNAAGTGHGRLTTGPFGTAHPRAVADAAVALARLWLELLDQQAEGEP</sequence>
<evidence type="ECO:0000313" key="2">
    <source>
        <dbReference type="EMBL" id="SDS85660.1"/>
    </source>
</evidence>
<keyword evidence="3" id="KW-1185">Reference proteome</keyword>
<dbReference type="EMBL" id="LT629757">
    <property type="protein sequence ID" value="SDS85660.1"/>
    <property type="molecule type" value="Genomic_DNA"/>
</dbReference>
<evidence type="ECO:0000313" key="3">
    <source>
        <dbReference type="Proteomes" id="UP000198859"/>
    </source>
</evidence>
<dbReference type="RefSeq" id="WP_091730964.1">
    <property type="nucleotide sequence ID" value="NZ_LT629757.1"/>
</dbReference>
<name>A0A1H1VMA5_9ACTN</name>
<accession>A0A1H1VMA5</accession>
<dbReference type="AlphaFoldDB" id="A0A1H1VMA5"/>
<dbReference type="Proteomes" id="UP000198859">
    <property type="component" value="Chromosome I"/>
</dbReference>
<protein>
    <submittedName>
        <fullName evidence="2">Abortive infection C-terminus</fullName>
    </submittedName>
</protein>
<dbReference type="InterPro" id="IPR026001">
    <property type="entry name" value="Abi-like_C"/>
</dbReference>
<reference evidence="3" key="1">
    <citation type="submission" date="2016-10" db="EMBL/GenBank/DDBJ databases">
        <authorList>
            <person name="Varghese N."/>
            <person name="Submissions S."/>
        </authorList>
    </citation>
    <scope>NUCLEOTIDE SEQUENCE [LARGE SCALE GENOMIC DNA]</scope>
    <source>
        <strain evidence="3">DSM 22127</strain>
    </source>
</reference>
<proteinExistence type="predicted"/>
<dbReference type="Pfam" id="PF14355">
    <property type="entry name" value="Abi_C"/>
    <property type="match status" value="1"/>
</dbReference>
<gene>
    <name evidence="2" type="ORF">SAMN04488570_2871</name>
</gene>